<dbReference type="InterPro" id="IPR003029">
    <property type="entry name" value="S1_domain"/>
</dbReference>
<dbReference type="GO" id="GO:0022627">
    <property type="term" value="C:cytosolic small ribosomal subunit"/>
    <property type="evidence" value="ECO:0007669"/>
    <property type="project" value="TreeGrafter"/>
</dbReference>
<evidence type="ECO:0000256" key="4">
    <source>
        <dbReference type="ARBA" id="ARBA00025604"/>
    </source>
</evidence>
<feature type="region of interest" description="Disordered" evidence="5">
    <location>
        <begin position="121"/>
        <end position="146"/>
    </location>
</feature>
<evidence type="ECO:0000313" key="8">
    <source>
        <dbReference type="Proteomes" id="UP000317093"/>
    </source>
</evidence>
<accession>A0A518BB74</accession>
<protein>
    <submittedName>
        <fullName evidence="7">30S ribosomal protein S1</fullName>
    </submittedName>
</protein>
<dbReference type="SMART" id="SM00316">
    <property type="entry name" value="S1"/>
    <property type="match status" value="4"/>
</dbReference>
<comment type="function">
    <text evidence="4">Binds mRNA; thus facilitating recognition of the initiation point. It is needed to translate mRNA with a short Shine-Dalgarno (SD) purine-rich sequence.</text>
</comment>
<dbReference type="GO" id="GO:0003735">
    <property type="term" value="F:structural constituent of ribosome"/>
    <property type="evidence" value="ECO:0007669"/>
    <property type="project" value="TreeGrafter"/>
</dbReference>
<feature type="region of interest" description="Disordered" evidence="5">
    <location>
        <begin position="1"/>
        <end position="82"/>
    </location>
</feature>
<dbReference type="GO" id="GO:0006412">
    <property type="term" value="P:translation"/>
    <property type="evidence" value="ECO:0007669"/>
    <property type="project" value="TreeGrafter"/>
</dbReference>
<dbReference type="Gene3D" id="2.40.50.140">
    <property type="entry name" value="Nucleic acid-binding proteins"/>
    <property type="match status" value="4"/>
</dbReference>
<dbReference type="Pfam" id="PF00575">
    <property type="entry name" value="S1"/>
    <property type="match status" value="3"/>
</dbReference>
<reference evidence="7 8" key="1">
    <citation type="submission" date="2019-02" db="EMBL/GenBank/DDBJ databases">
        <title>Deep-cultivation of Planctomycetes and their phenomic and genomic characterization uncovers novel biology.</title>
        <authorList>
            <person name="Wiegand S."/>
            <person name="Jogler M."/>
            <person name="Boedeker C."/>
            <person name="Pinto D."/>
            <person name="Vollmers J."/>
            <person name="Rivas-Marin E."/>
            <person name="Kohn T."/>
            <person name="Peeters S.H."/>
            <person name="Heuer A."/>
            <person name="Rast P."/>
            <person name="Oberbeckmann S."/>
            <person name="Bunk B."/>
            <person name="Jeske O."/>
            <person name="Meyerdierks A."/>
            <person name="Storesund J.E."/>
            <person name="Kallscheuer N."/>
            <person name="Luecker S."/>
            <person name="Lage O.M."/>
            <person name="Pohl T."/>
            <person name="Merkel B.J."/>
            <person name="Hornburger P."/>
            <person name="Mueller R.-W."/>
            <person name="Bruemmer F."/>
            <person name="Labrenz M."/>
            <person name="Spormann A.M."/>
            <person name="Op den Camp H."/>
            <person name="Overmann J."/>
            <person name="Amann R."/>
            <person name="Jetten M.S.M."/>
            <person name="Mascher T."/>
            <person name="Medema M.H."/>
            <person name="Devos D.P."/>
            <person name="Kaster A.-K."/>
            <person name="Ovreas L."/>
            <person name="Rohde M."/>
            <person name="Galperin M.Y."/>
            <person name="Jogler C."/>
        </authorList>
    </citation>
    <scope>NUCLEOTIDE SEQUENCE [LARGE SCALE GENOMIC DNA]</scope>
    <source>
        <strain evidence="7 8">Pan216</strain>
    </source>
</reference>
<evidence type="ECO:0000313" key="7">
    <source>
        <dbReference type="EMBL" id="QDU64236.1"/>
    </source>
</evidence>
<dbReference type="InterPro" id="IPR012340">
    <property type="entry name" value="NA-bd_OB-fold"/>
</dbReference>
<evidence type="ECO:0000259" key="6">
    <source>
        <dbReference type="PROSITE" id="PS50126"/>
    </source>
</evidence>
<feature type="domain" description="S1 motif" evidence="6">
    <location>
        <begin position="305"/>
        <end position="373"/>
    </location>
</feature>
<evidence type="ECO:0000256" key="5">
    <source>
        <dbReference type="SAM" id="MobiDB-lite"/>
    </source>
</evidence>
<dbReference type="KEGG" id="knv:Pan216_51250"/>
<name>A0A518BB74_9BACT</name>
<sequence length="500" mass="54473">MSGVDDQTPSNADQGARSPANEPSTPPPGKNEFRGGAAKRFFERREKRKEQADPNDEAAKAEDEAKYLQSYNAEPEKEELADDVAKARGKELKAARGRKLVRLLDEDIDDELDEAFSSFNPDAIMTSEPPAGADASDDDASGSSGKRTVRVLSVRGESVFVDIGQKSEGVIPTIQFQDKVPNEGDLIEVLVDDLGTESVSVRLPGSIQEADWSQIERGSILDVLVKKVNKGGLEISAGGIRGFMPAGQVDIDHIEDFSTLVGRSLRCLITDANRGEKNLVVSHKAFQLKEREEKARELLATLEVGQKVSGIVKRIMEFGAFVDIGGIEGLAHISEMSWKKIKHPSELVIAGQEVKVVVLSIDPETRRIGLGLKQLTDNPWNHVSTNYFPGSTVAGRVTRLMEFGAFVELEPGIEGLIHISELSPNRVRRVADIVGEGQEVEVKILDVDAENRRISLSIKQVKAEADEEEAIEEEEVKPLIRKSNEPLKGGLGGNSGPLFG</sequence>
<dbReference type="PANTHER" id="PTHR10724">
    <property type="entry name" value="30S RIBOSOMAL PROTEIN S1"/>
    <property type="match status" value="1"/>
</dbReference>
<dbReference type="PRINTS" id="PR00681">
    <property type="entry name" value="RIBOSOMALS1"/>
</dbReference>
<dbReference type="PANTHER" id="PTHR10724:SF7">
    <property type="entry name" value="SMALL RIBOSOMAL SUBUNIT PROTEIN BS1C"/>
    <property type="match status" value="1"/>
</dbReference>
<feature type="compositionally biased region" description="Basic and acidic residues" evidence="5">
    <location>
        <begin position="40"/>
        <end position="66"/>
    </location>
</feature>
<dbReference type="SUPFAM" id="SSF50249">
    <property type="entry name" value="Nucleic acid-binding proteins"/>
    <property type="match status" value="4"/>
</dbReference>
<gene>
    <name evidence="7" type="primary">rpsA_3</name>
    <name evidence="7" type="ORF">Pan216_51250</name>
</gene>
<dbReference type="GO" id="GO:0003729">
    <property type="term" value="F:mRNA binding"/>
    <property type="evidence" value="ECO:0007669"/>
    <property type="project" value="TreeGrafter"/>
</dbReference>
<dbReference type="CDD" id="cd04465">
    <property type="entry name" value="S1_RPS1_repeat_ec2_hs2"/>
    <property type="match status" value="1"/>
</dbReference>
<evidence type="ECO:0000256" key="1">
    <source>
        <dbReference type="ARBA" id="ARBA00006767"/>
    </source>
</evidence>
<dbReference type="AlphaFoldDB" id="A0A518BB74"/>
<dbReference type="OrthoDB" id="9804077at2"/>
<evidence type="ECO:0000256" key="3">
    <source>
        <dbReference type="ARBA" id="ARBA00023274"/>
    </source>
</evidence>
<dbReference type="CDD" id="cd05688">
    <property type="entry name" value="S1_RPS1_repeat_ec3"/>
    <property type="match status" value="1"/>
</dbReference>
<dbReference type="RefSeq" id="WP_145262294.1">
    <property type="nucleotide sequence ID" value="NZ_CP036279.1"/>
</dbReference>
<dbReference type="PROSITE" id="PS50126">
    <property type="entry name" value="S1"/>
    <property type="match status" value="3"/>
</dbReference>
<comment type="similarity">
    <text evidence="1">Belongs to the bacterial ribosomal protein bS1 family.</text>
</comment>
<dbReference type="EMBL" id="CP036279">
    <property type="protein sequence ID" value="QDU64236.1"/>
    <property type="molecule type" value="Genomic_DNA"/>
</dbReference>
<keyword evidence="8" id="KW-1185">Reference proteome</keyword>
<feature type="domain" description="S1 motif" evidence="6">
    <location>
        <begin position="390"/>
        <end position="459"/>
    </location>
</feature>
<dbReference type="InterPro" id="IPR035104">
    <property type="entry name" value="Ribosomal_protein_S1-like"/>
</dbReference>
<dbReference type="FunFam" id="2.40.50.140:FF:000103">
    <property type="entry name" value="protein RRP5 homolog"/>
    <property type="match status" value="1"/>
</dbReference>
<evidence type="ECO:0000256" key="2">
    <source>
        <dbReference type="ARBA" id="ARBA00022980"/>
    </source>
</evidence>
<dbReference type="FunFam" id="2.40.50.140:FF:000051">
    <property type="entry name" value="RNA-binding transcriptional accessory protein"/>
    <property type="match status" value="1"/>
</dbReference>
<dbReference type="InterPro" id="IPR050437">
    <property type="entry name" value="Ribos_protein_bS1-like"/>
</dbReference>
<keyword evidence="3" id="KW-0687">Ribonucleoprotein</keyword>
<dbReference type="Proteomes" id="UP000317093">
    <property type="component" value="Chromosome"/>
</dbReference>
<keyword evidence="2 7" id="KW-0689">Ribosomal protein</keyword>
<proteinExistence type="inferred from homology"/>
<organism evidence="7 8">
    <name type="scientific">Kolteria novifilia</name>
    <dbReference type="NCBI Taxonomy" id="2527975"/>
    <lineage>
        <taxon>Bacteria</taxon>
        <taxon>Pseudomonadati</taxon>
        <taxon>Planctomycetota</taxon>
        <taxon>Planctomycetia</taxon>
        <taxon>Kolteriales</taxon>
        <taxon>Kolteriaceae</taxon>
        <taxon>Kolteria</taxon>
    </lineage>
</organism>
<feature type="domain" description="S1 motif" evidence="6">
    <location>
        <begin position="218"/>
        <end position="284"/>
    </location>
</feature>
<feature type="compositionally biased region" description="Polar residues" evidence="5">
    <location>
        <begin position="1"/>
        <end position="13"/>
    </location>
</feature>